<gene>
    <name evidence="2" type="ORF">Tco_1058298</name>
</gene>
<feature type="region of interest" description="Disordered" evidence="1">
    <location>
        <begin position="98"/>
        <end position="131"/>
    </location>
</feature>
<keyword evidence="3" id="KW-1185">Reference proteome</keyword>
<sequence>MTSHPNVTVPLLKDFGGVTDWYQEPSIIDMPPSINQVNDLPTDEHQSPYIIFGFPASEPHDFDDSYLEFEEDPQEEVKEDPQRSLRRNLKKILKRILKKKKNQKKSRRRLMGSPYPPPPVSPNSEPKMDITRDRAWRVVQKVTRVENIKEGSGLRDGMRRRFEKEPLRRWFELVAEERPNEAIDVLAVYGEPQPPKPHRPPDGS</sequence>
<reference evidence="2" key="2">
    <citation type="submission" date="2022-01" db="EMBL/GenBank/DDBJ databases">
        <authorList>
            <person name="Yamashiro T."/>
            <person name="Shiraishi A."/>
            <person name="Satake H."/>
            <person name="Nakayama K."/>
        </authorList>
    </citation>
    <scope>NUCLEOTIDE SEQUENCE</scope>
</reference>
<evidence type="ECO:0000313" key="3">
    <source>
        <dbReference type="Proteomes" id="UP001151760"/>
    </source>
</evidence>
<protein>
    <submittedName>
        <fullName evidence="2">Uncharacterized protein</fullName>
    </submittedName>
</protein>
<comment type="caution">
    <text evidence="2">The sequence shown here is derived from an EMBL/GenBank/DDBJ whole genome shotgun (WGS) entry which is preliminary data.</text>
</comment>
<name>A0ABQ5H7X9_9ASTR</name>
<feature type="compositionally biased region" description="Basic residues" evidence="1">
    <location>
        <begin position="98"/>
        <end position="110"/>
    </location>
</feature>
<organism evidence="2 3">
    <name type="scientific">Tanacetum coccineum</name>
    <dbReference type="NCBI Taxonomy" id="301880"/>
    <lineage>
        <taxon>Eukaryota</taxon>
        <taxon>Viridiplantae</taxon>
        <taxon>Streptophyta</taxon>
        <taxon>Embryophyta</taxon>
        <taxon>Tracheophyta</taxon>
        <taxon>Spermatophyta</taxon>
        <taxon>Magnoliopsida</taxon>
        <taxon>eudicotyledons</taxon>
        <taxon>Gunneridae</taxon>
        <taxon>Pentapetalae</taxon>
        <taxon>asterids</taxon>
        <taxon>campanulids</taxon>
        <taxon>Asterales</taxon>
        <taxon>Asteraceae</taxon>
        <taxon>Asteroideae</taxon>
        <taxon>Anthemideae</taxon>
        <taxon>Anthemidinae</taxon>
        <taxon>Tanacetum</taxon>
    </lineage>
</organism>
<evidence type="ECO:0000313" key="2">
    <source>
        <dbReference type="EMBL" id="GJT83956.1"/>
    </source>
</evidence>
<evidence type="ECO:0000256" key="1">
    <source>
        <dbReference type="SAM" id="MobiDB-lite"/>
    </source>
</evidence>
<reference evidence="2" key="1">
    <citation type="journal article" date="2022" name="Int. J. Mol. Sci.">
        <title>Draft Genome of Tanacetum Coccineum: Genomic Comparison of Closely Related Tanacetum-Family Plants.</title>
        <authorList>
            <person name="Yamashiro T."/>
            <person name="Shiraishi A."/>
            <person name="Nakayama K."/>
            <person name="Satake H."/>
        </authorList>
    </citation>
    <scope>NUCLEOTIDE SEQUENCE</scope>
</reference>
<dbReference type="Proteomes" id="UP001151760">
    <property type="component" value="Unassembled WGS sequence"/>
</dbReference>
<accession>A0ABQ5H7X9</accession>
<dbReference type="EMBL" id="BQNB010019309">
    <property type="protein sequence ID" value="GJT83956.1"/>
    <property type="molecule type" value="Genomic_DNA"/>
</dbReference>
<proteinExistence type="predicted"/>